<dbReference type="Proteomes" id="UP000092731">
    <property type="component" value="Unassembled WGS sequence"/>
</dbReference>
<gene>
    <name evidence="2" type="ORF">EHRUM3_08620</name>
</gene>
<keyword evidence="1" id="KW-1133">Transmembrane helix</keyword>
<comment type="caution">
    <text evidence="2">The sequence shown here is derived from an EMBL/GenBank/DDBJ whole genome shotgun (WGS) entry which is preliminary data.</text>
</comment>
<organism evidence="2 3">
    <name type="scientific">Ehrlichia ruminantium</name>
    <name type="common">heartwater rickettsia</name>
    <name type="synonym">Cowdria ruminantium</name>
    <dbReference type="NCBI Taxonomy" id="779"/>
    <lineage>
        <taxon>Bacteria</taxon>
        <taxon>Pseudomonadati</taxon>
        <taxon>Pseudomonadota</taxon>
        <taxon>Alphaproteobacteria</taxon>
        <taxon>Rickettsiales</taxon>
        <taxon>Anaplasmataceae</taxon>
        <taxon>Ehrlichia</taxon>
    </lineage>
</organism>
<keyword evidence="1" id="KW-0812">Transmembrane</keyword>
<keyword evidence="1" id="KW-0472">Membrane</keyword>
<name>A0A170T6T1_EHRRU</name>
<evidence type="ECO:0000313" key="3">
    <source>
        <dbReference type="Proteomes" id="UP000092731"/>
    </source>
</evidence>
<dbReference type="AlphaFoldDB" id="A0A170T6T1"/>
<feature type="transmembrane region" description="Helical" evidence="1">
    <location>
        <begin position="12"/>
        <end position="33"/>
    </location>
</feature>
<evidence type="ECO:0000313" key="2">
    <source>
        <dbReference type="EMBL" id="GAT78633.1"/>
    </source>
</evidence>
<sequence length="78" mass="9230">MSSDKKLSSLIRIILLPTPSCLLIIHLLTLRILTLDNILDRKIYNTKLTAIEQNNKRDSYEYIIFIRYILTNLHNSHY</sequence>
<protein>
    <submittedName>
        <fullName evidence="2">Uncharacterized protein</fullName>
    </submittedName>
</protein>
<accession>A0A170T6T1</accession>
<dbReference type="EMBL" id="BDDM01000259">
    <property type="protein sequence ID" value="GAT78633.1"/>
    <property type="molecule type" value="Genomic_DNA"/>
</dbReference>
<proteinExistence type="predicted"/>
<evidence type="ECO:0000256" key="1">
    <source>
        <dbReference type="SAM" id="Phobius"/>
    </source>
</evidence>
<reference evidence="3" key="1">
    <citation type="submission" date="2016-05" db="EMBL/GenBank/DDBJ databases">
        <title>Draft genome sequences of four strains of Ehrlichia ruminantium, a tick-borne pathogen of ruminants, isolated from Zimbabwe, The Gambia and Ghana.</title>
        <authorList>
            <person name="Nakao R."/>
            <person name="Jongejan F."/>
            <person name="Sugimoto C."/>
        </authorList>
    </citation>
    <scope>NUCLEOTIDE SEQUENCE [LARGE SCALE GENOMIC DNA]</scope>
    <source>
        <strain evidence="3">Pokoase 417</strain>
    </source>
</reference>